<comment type="caution">
    <text evidence="1">The sequence shown here is derived from an EMBL/GenBank/DDBJ whole genome shotgun (WGS) entry which is preliminary data.</text>
</comment>
<dbReference type="Proteomes" id="UP001168821">
    <property type="component" value="Unassembled WGS sequence"/>
</dbReference>
<accession>A0AA38HYQ9</accession>
<keyword evidence="2" id="KW-1185">Reference proteome</keyword>
<name>A0AA38HYQ9_9CUCU</name>
<organism evidence="1 2">
    <name type="scientific">Zophobas morio</name>
    <dbReference type="NCBI Taxonomy" id="2755281"/>
    <lineage>
        <taxon>Eukaryota</taxon>
        <taxon>Metazoa</taxon>
        <taxon>Ecdysozoa</taxon>
        <taxon>Arthropoda</taxon>
        <taxon>Hexapoda</taxon>
        <taxon>Insecta</taxon>
        <taxon>Pterygota</taxon>
        <taxon>Neoptera</taxon>
        <taxon>Endopterygota</taxon>
        <taxon>Coleoptera</taxon>
        <taxon>Polyphaga</taxon>
        <taxon>Cucujiformia</taxon>
        <taxon>Tenebrionidae</taxon>
        <taxon>Zophobas</taxon>
    </lineage>
</organism>
<sequence>MPSEEIPSSGTMKILGWVVHSILPFAAPGSAEITRTTKYRTVLRCQRKELLRMASAYCSEQTTIGNQRNLKFFPSPKQKQKRKIRLGHVRSIMSLTP</sequence>
<dbReference type="AlphaFoldDB" id="A0AA38HYQ9"/>
<evidence type="ECO:0000313" key="2">
    <source>
        <dbReference type="Proteomes" id="UP001168821"/>
    </source>
</evidence>
<evidence type="ECO:0000313" key="1">
    <source>
        <dbReference type="EMBL" id="KAJ3645497.1"/>
    </source>
</evidence>
<gene>
    <name evidence="1" type="ORF">Zmor_023147</name>
</gene>
<dbReference type="EMBL" id="JALNTZ010000007">
    <property type="protein sequence ID" value="KAJ3645497.1"/>
    <property type="molecule type" value="Genomic_DNA"/>
</dbReference>
<proteinExistence type="predicted"/>
<protein>
    <submittedName>
        <fullName evidence="1">Uncharacterized protein</fullName>
    </submittedName>
</protein>
<reference evidence="1" key="1">
    <citation type="journal article" date="2023" name="G3 (Bethesda)">
        <title>Whole genome assemblies of Zophobas morio and Tenebrio molitor.</title>
        <authorList>
            <person name="Kaur S."/>
            <person name="Stinson S.A."/>
            <person name="diCenzo G.C."/>
        </authorList>
    </citation>
    <scope>NUCLEOTIDE SEQUENCE</scope>
    <source>
        <strain evidence="1">QUZm001</strain>
    </source>
</reference>